<comment type="catalytic activity">
    <reaction evidence="5">
        <text>(6S)-5-formyl-5,6,7,8-tetrahydrofolate + ATP = (6R)-5,10-methenyltetrahydrofolate + ADP + phosphate</text>
        <dbReference type="Rhea" id="RHEA:10488"/>
        <dbReference type="ChEBI" id="CHEBI:30616"/>
        <dbReference type="ChEBI" id="CHEBI:43474"/>
        <dbReference type="ChEBI" id="CHEBI:57455"/>
        <dbReference type="ChEBI" id="CHEBI:57457"/>
        <dbReference type="ChEBI" id="CHEBI:456216"/>
        <dbReference type="EC" id="6.3.3.2"/>
    </reaction>
</comment>
<evidence type="ECO:0000313" key="6">
    <source>
        <dbReference type="EMBL" id="GIQ67386.1"/>
    </source>
</evidence>
<evidence type="ECO:0000256" key="5">
    <source>
        <dbReference type="RuleBase" id="RU361279"/>
    </source>
</evidence>
<dbReference type="SUPFAM" id="SSF100950">
    <property type="entry name" value="NagB/RpiA/CoA transferase-like"/>
    <property type="match status" value="1"/>
</dbReference>
<gene>
    <name evidence="6" type="ORF">XYCOK13_02100</name>
</gene>
<dbReference type="Pfam" id="PF01812">
    <property type="entry name" value="5-FTHF_cyc-lig"/>
    <property type="match status" value="1"/>
</dbReference>
<comment type="cofactor">
    <cofactor evidence="5">
        <name>Mg(2+)</name>
        <dbReference type="ChEBI" id="CHEBI:18420"/>
    </cofactor>
</comment>
<comment type="caution">
    <text evidence="6">The sequence shown here is derived from an EMBL/GenBank/DDBJ whole genome shotgun (WGS) entry which is preliminary data.</text>
</comment>
<dbReference type="AlphaFoldDB" id="A0A8J4M1C4"/>
<dbReference type="EC" id="6.3.3.2" evidence="5"/>
<dbReference type="PANTHER" id="PTHR23407">
    <property type="entry name" value="ATPASE INHIBITOR/5-FORMYLTETRAHYDROFOLATE CYCLO-LIGASE"/>
    <property type="match status" value="1"/>
</dbReference>
<sequence length="162" mass="18492">MQERNSRPTVLVYWPFRSEVDIRPFVTWAWKQSWNVAAPRVDRSLATMSFYQIKEPGDLRLGAYGIMEPDLAQPLLSREESADLIIVPGAAFDRRGNRIGYGGGYYDKKFEQLLHAGDKAGKHPLRVAPAFELQVFERLPVEQHDMSVDVIVTENEEIKPCS</sequence>
<evidence type="ECO:0000256" key="2">
    <source>
        <dbReference type="ARBA" id="ARBA00022741"/>
    </source>
</evidence>
<dbReference type="PANTHER" id="PTHR23407:SF1">
    <property type="entry name" value="5-FORMYLTETRAHYDROFOLATE CYCLO-LIGASE"/>
    <property type="match status" value="1"/>
</dbReference>
<comment type="similarity">
    <text evidence="1 5">Belongs to the 5-formyltetrahydrofolate cyclo-ligase family.</text>
</comment>
<evidence type="ECO:0000256" key="1">
    <source>
        <dbReference type="ARBA" id="ARBA00010638"/>
    </source>
</evidence>
<organism evidence="6 7">
    <name type="scientific">Xylanibacillus composti</name>
    <dbReference type="NCBI Taxonomy" id="1572762"/>
    <lineage>
        <taxon>Bacteria</taxon>
        <taxon>Bacillati</taxon>
        <taxon>Bacillota</taxon>
        <taxon>Bacilli</taxon>
        <taxon>Bacillales</taxon>
        <taxon>Paenibacillaceae</taxon>
        <taxon>Xylanibacillus</taxon>
    </lineage>
</organism>
<feature type="binding site" evidence="4">
    <location>
        <position position="19"/>
    </location>
    <ligand>
        <name>substrate</name>
    </ligand>
</feature>
<dbReference type="InterPro" id="IPR037171">
    <property type="entry name" value="NagB/RpiA_transferase-like"/>
</dbReference>
<proteinExistence type="inferred from homology"/>
<dbReference type="EMBL" id="BOVK01000003">
    <property type="protein sequence ID" value="GIQ67386.1"/>
    <property type="molecule type" value="Genomic_DNA"/>
</dbReference>
<dbReference type="NCBIfam" id="TIGR02727">
    <property type="entry name" value="MTHFS_bact"/>
    <property type="match status" value="1"/>
</dbReference>
<evidence type="ECO:0000313" key="7">
    <source>
        <dbReference type="Proteomes" id="UP000677918"/>
    </source>
</evidence>
<dbReference type="GO" id="GO:0035999">
    <property type="term" value="P:tetrahydrofolate interconversion"/>
    <property type="evidence" value="ECO:0007669"/>
    <property type="project" value="TreeGrafter"/>
</dbReference>
<dbReference type="GO" id="GO:0005524">
    <property type="term" value="F:ATP binding"/>
    <property type="evidence" value="ECO:0007669"/>
    <property type="project" value="UniProtKB-KW"/>
</dbReference>
<dbReference type="GO" id="GO:0046872">
    <property type="term" value="F:metal ion binding"/>
    <property type="evidence" value="ECO:0007669"/>
    <property type="project" value="UniProtKB-KW"/>
</dbReference>
<dbReference type="InterPro" id="IPR002698">
    <property type="entry name" value="FTHF_cligase"/>
</dbReference>
<protein>
    <recommendedName>
        <fullName evidence="5">5-formyltetrahydrofolate cyclo-ligase</fullName>
        <ecNumber evidence="5">6.3.3.2</ecNumber>
    </recommendedName>
</protein>
<name>A0A8J4M1C4_9BACL</name>
<keyword evidence="2 4" id="KW-0547">Nucleotide-binding</keyword>
<keyword evidence="5" id="KW-0479">Metal-binding</keyword>
<dbReference type="Proteomes" id="UP000677918">
    <property type="component" value="Unassembled WGS sequence"/>
</dbReference>
<feature type="binding site" evidence="4">
    <location>
        <begin position="98"/>
        <end position="106"/>
    </location>
    <ligand>
        <name>ATP</name>
        <dbReference type="ChEBI" id="CHEBI:30616"/>
    </ligand>
</feature>
<evidence type="ECO:0000256" key="4">
    <source>
        <dbReference type="PIRSR" id="PIRSR006806-1"/>
    </source>
</evidence>
<accession>A0A8J4M1C4</accession>
<dbReference type="InterPro" id="IPR024185">
    <property type="entry name" value="FTHF_cligase-like_sf"/>
</dbReference>
<dbReference type="Gene3D" id="3.40.50.10420">
    <property type="entry name" value="NagB/RpiA/CoA transferase-like"/>
    <property type="match status" value="1"/>
</dbReference>
<keyword evidence="5" id="KW-0460">Magnesium</keyword>
<reference evidence="6" key="1">
    <citation type="submission" date="2021-04" db="EMBL/GenBank/DDBJ databases">
        <title>Draft genome sequence of Xylanibacillus composti strain K13.</title>
        <authorList>
            <person name="Uke A."/>
            <person name="Chhe C."/>
            <person name="Baramee S."/>
            <person name="Kosugi A."/>
        </authorList>
    </citation>
    <scope>NUCLEOTIDE SEQUENCE</scope>
    <source>
        <strain evidence="6">K13</strain>
    </source>
</reference>
<keyword evidence="7" id="KW-1185">Reference proteome</keyword>
<dbReference type="PIRSF" id="PIRSF006806">
    <property type="entry name" value="FTHF_cligase"/>
    <property type="match status" value="1"/>
</dbReference>
<keyword evidence="3 4" id="KW-0067">ATP-binding</keyword>
<evidence type="ECO:0000256" key="3">
    <source>
        <dbReference type="ARBA" id="ARBA00022840"/>
    </source>
</evidence>
<dbReference type="GO" id="GO:0009396">
    <property type="term" value="P:folic acid-containing compound biosynthetic process"/>
    <property type="evidence" value="ECO:0007669"/>
    <property type="project" value="TreeGrafter"/>
</dbReference>
<dbReference type="GO" id="GO:0030272">
    <property type="term" value="F:5-formyltetrahydrofolate cyclo-ligase activity"/>
    <property type="evidence" value="ECO:0007669"/>
    <property type="project" value="UniProtKB-EC"/>
</dbReference>